<evidence type="ECO:0000256" key="2">
    <source>
        <dbReference type="SAM" id="Phobius"/>
    </source>
</evidence>
<dbReference type="AlphaFoldDB" id="N1WF46"/>
<protein>
    <submittedName>
        <fullName evidence="3">Uncharacterized protein</fullName>
    </submittedName>
</protein>
<feature type="transmembrane region" description="Helical" evidence="2">
    <location>
        <begin position="12"/>
        <end position="30"/>
    </location>
</feature>
<keyword evidence="2" id="KW-0472">Membrane</keyword>
<accession>N1WF46</accession>
<feature type="region of interest" description="Disordered" evidence="1">
    <location>
        <begin position="108"/>
        <end position="138"/>
    </location>
</feature>
<evidence type="ECO:0000313" key="4">
    <source>
        <dbReference type="Proteomes" id="UP000012313"/>
    </source>
</evidence>
<keyword evidence="2" id="KW-1133">Transmembrane helix</keyword>
<proteinExistence type="predicted"/>
<dbReference type="Proteomes" id="UP000012313">
    <property type="component" value="Unassembled WGS sequence"/>
</dbReference>
<organism evidence="3 4">
    <name type="scientific">Leptospira weilii serovar Ranarum str. ICFT</name>
    <dbReference type="NCBI Taxonomy" id="1218598"/>
    <lineage>
        <taxon>Bacteria</taxon>
        <taxon>Pseudomonadati</taxon>
        <taxon>Spirochaetota</taxon>
        <taxon>Spirochaetia</taxon>
        <taxon>Leptospirales</taxon>
        <taxon>Leptospiraceae</taxon>
        <taxon>Leptospira</taxon>
    </lineage>
</organism>
<name>N1WF46_9LEPT</name>
<sequence length="389" mass="44100">METVPGEKGMELFAVLTINAVISVVLYYTITSKVTERIRSHMLKRINEEIRDFVDELETESLRQVDLMGSRILTFKEMISKAEELVKRIERVTTPDLLDKIRIENLNSENQSQESSNRFFDERPYISSTRTEEEKPTLKNAKVANGEKATLRNVNAAHVPDSVQQGIGHIYKENLDLIGEEGERPNIHVGPASVARKNTTHNSYIQKQQSNPAAPQKNSRPQNKSESVSPGSTSNLVLETIGRGVRKFFGIREIKTIREEDDSALNDFFPGTRNSTLDISLDEDPFAPVLDSTLSATPNFKDNLKSTEGDFTKIFRDNITGYTPPKPDSTRISAEATLLEIAEDSTKIEKVVFLLKRKYTHEEISEVLDLALGEVDIIERFRLDRNRRF</sequence>
<reference evidence="3" key="1">
    <citation type="submission" date="2013-03" db="EMBL/GenBank/DDBJ databases">
        <authorList>
            <person name="Harkins D.M."/>
            <person name="Durkin A.S."/>
            <person name="Brinkac L.M."/>
            <person name="Haft D.H."/>
            <person name="Selengut J.D."/>
            <person name="Sanka R."/>
            <person name="DePew J."/>
            <person name="Purushe J."/>
            <person name="Hartskeerl R.A."/>
            <person name="Ahmed A."/>
            <person name="van der Linden H."/>
            <person name="Goris M.G.A."/>
            <person name="Vinetz J.M."/>
            <person name="Sutton G.G."/>
            <person name="Nierman W.C."/>
            <person name="Fouts D.E."/>
        </authorList>
    </citation>
    <scope>NUCLEOTIDE SEQUENCE [LARGE SCALE GENOMIC DNA]</scope>
    <source>
        <strain evidence="3">ICFT</strain>
    </source>
</reference>
<evidence type="ECO:0000313" key="3">
    <source>
        <dbReference type="EMBL" id="EMY75932.1"/>
    </source>
</evidence>
<dbReference type="STRING" id="1218598.LEP1GSC060_0090"/>
<comment type="caution">
    <text evidence="3">The sequence shown here is derived from an EMBL/GenBank/DDBJ whole genome shotgun (WGS) entry which is preliminary data.</text>
</comment>
<feature type="compositionally biased region" description="Basic and acidic residues" evidence="1">
    <location>
        <begin position="119"/>
        <end position="137"/>
    </location>
</feature>
<keyword evidence="2" id="KW-0812">Transmembrane</keyword>
<gene>
    <name evidence="3" type="ORF">LEP1GSC060_0090</name>
</gene>
<keyword evidence="4" id="KW-1185">Reference proteome</keyword>
<feature type="compositionally biased region" description="Low complexity" evidence="1">
    <location>
        <begin position="108"/>
        <end position="117"/>
    </location>
</feature>
<dbReference type="EMBL" id="AOHC02000059">
    <property type="protein sequence ID" value="EMY75932.1"/>
    <property type="molecule type" value="Genomic_DNA"/>
</dbReference>
<evidence type="ECO:0000256" key="1">
    <source>
        <dbReference type="SAM" id="MobiDB-lite"/>
    </source>
</evidence>
<feature type="region of interest" description="Disordered" evidence="1">
    <location>
        <begin position="204"/>
        <end position="234"/>
    </location>
</feature>